<gene>
    <name evidence="6" type="ORF">INT48_008074</name>
</gene>
<dbReference type="InterPro" id="IPR013085">
    <property type="entry name" value="U1-CZ_Znf_C2H2"/>
</dbReference>
<feature type="domain" description="C3H1-type" evidence="5">
    <location>
        <begin position="51"/>
        <end position="79"/>
    </location>
</feature>
<keyword evidence="2 4" id="KW-0863">Zinc-finger</keyword>
<organism evidence="6 7">
    <name type="scientific">Thamnidium elegans</name>
    <dbReference type="NCBI Taxonomy" id="101142"/>
    <lineage>
        <taxon>Eukaryota</taxon>
        <taxon>Fungi</taxon>
        <taxon>Fungi incertae sedis</taxon>
        <taxon>Mucoromycota</taxon>
        <taxon>Mucoromycotina</taxon>
        <taxon>Mucoromycetes</taxon>
        <taxon>Mucorales</taxon>
        <taxon>Mucorineae</taxon>
        <taxon>Mucoraceae</taxon>
        <taxon>Thamnidium</taxon>
    </lineage>
</organism>
<keyword evidence="7" id="KW-1185">Reference proteome</keyword>
<evidence type="ECO:0000256" key="3">
    <source>
        <dbReference type="ARBA" id="ARBA00022833"/>
    </source>
</evidence>
<dbReference type="Gene3D" id="3.30.160.60">
    <property type="entry name" value="Classic Zinc Finger"/>
    <property type="match status" value="1"/>
</dbReference>
<dbReference type="GO" id="GO:0008270">
    <property type="term" value="F:zinc ion binding"/>
    <property type="evidence" value="ECO:0007669"/>
    <property type="project" value="UniProtKB-KW"/>
</dbReference>
<protein>
    <recommendedName>
        <fullName evidence="5">C3H1-type domain-containing protein</fullName>
    </recommendedName>
</protein>
<evidence type="ECO:0000259" key="5">
    <source>
        <dbReference type="PROSITE" id="PS50103"/>
    </source>
</evidence>
<dbReference type="PANTHER" id="PTHR16465:SF0">
    <property type="entry name" value="ZINC FINGER MATRIN-TYPE PROTEIN 5"/>
    <property type="match status" value="1"/>
</dbReference>
<dbReference type="GO" id="GO:0005689">
    <property type="term" value="C:U12-type spliceosomal complex"/>
    <property type="evidence" value="ECO:0007669"/>
    <property type="project" value="TreeGrafter"/>
</dbReference>
<sequence length="150" mass="17818">MPRNYYCDFCQCTFPDNTTNRRNHNKGTSHVNNRKLHYDWYKDPSEFLQEQLSKPPCRNFISLRNCEFGLLCKFCHITLDPSTGQPIYPPELIQWFQLQQQELNSLSIKKVQNKTRYRLPAGWKVKDLPLSLKPPPSKHGYDWNDLGTWN</sequence>
<name>A0A8H7SGD3_9FUNG</name>
<dbReference type="InterPro" id="IPR036236">
    <property type="entry name" value="Znf_C2H2_sf"/>
</dbReference>
<dbReference type="InterPro" id="IPR000571">
    <property type="entry name" value="Znf_CCCH"/>
</dbReference>
<accession>A0A8H7SGD3</accession>
<evidence type="ECO:0000256" key="2">
    <source>
        <dbReference type="ARBA" id="ARBA00022771"/>
    </source>
</evidence>
<dbReference type="AlphaFoldDB" id="A0A8H7SGD3"/>
<feature type="zinc finger region" description="C3H1-type" evidence="4">
    <location>
        <begin position="51"/>
        <end position="79"/>
    </location>
</feature>
<reference evidence="6" key="1">
    <citation type="submission" date="2021-01" db="EMBL/GenBank/DDBJ databases">
        <title>Metabolic potential, ecology and presence of endohyphal bacteria is reflected in genomic diversity of Mucoromycotina.</title>
        <authorList>
            <person name="Muszewska A."/>
            <person name="Okrasinska A."/>
            <person name="Steczkiewicz K."/>
            <person name="Drgas O."/>
            <person name="Orlowska M."/>
            <person name="Perlinska-Lenart U."/>
            <person name="Aleksandrzak-Piekarczyk T."/>
            <person name="Szatraj K."/>
            <person name="Zielenkiewicz U."/>
            <person name="Pilsyk S."/>
            <person name="Malc E."/>
            <person name="Mieczkowski P."/>
            <person name="Kruszewska J.S."/>
            <person name="Biernat P."/>
            <person name="Pawlowska J."/>
        </authorList>
    </citation>
    <scope>NUCLEOTIDE SEQUENCE</scope>
    <source>
        <strain evidence="6">WA0000018081</strain>
    </source>
</reference>
<keyword evidence="1 4" id="KW-0479">Metal-binding</keyword>
<dbReference type="PROSITE" id="PS50103">
    <property type="entry name" value="ZF_C3H1"/>
    <property type="match status" value="1"/>
</dbReference>
<dbReference type="SUPFAM" id="SSF57667">
    <property type="entry name" value="beta-beta-alpha zinc fingers"/>
    <property type="match status" value="1"/>
</dbReference>
<evidence type="ECO:0000256" key="1">
    <source>
        <dbReference type="ARBA" id="ARBA00022723"/>
    </source>
</evidence>
<dbReference type="Pfam" id="PF06220">
    <property type="entry name" value="zf-U1"/>
    <property type="match status" value="1"/>
</dbReference>
<proteinExistence type="predicted"/>
<evidence type="ECO:0000313" key="6">
    <source>
        <dbReference type="EMBL" id="KAG2228611.1"/>
    </source>
</evidence>
<evidence type="ECO:0000313" key="7">
    <source>
        <dbReference type="Proteomes" id="UP000613177"/>
    </source>
</evidence>
<keyword evidence="3 4" id="KW-0862">Zinc</keyword>
<dbReference type="EMBL" id="JAEPRE010000400">
    <property type="protein sequence ID" value="KAG2228611.1"/>
    <property type="molecule type" value="Genomic_DNA"/>
</dbReference>
<dbReference type="Proteomes" id="UP000613177">
    <property type="component" value="Unassembled WGS sequence"/>
</dbReference>
<dbReference type="PANTHER" id="PTHR16465">
    <property type="entry name" value="NUCLEASE-RELATED"/>
    <property type="match status" value="1"/>
</dbReference>
<evidence type="ECO:0000256" key="4">
    <source>
        <dbReference type="PROSITE-ProRule" id="PRU00723"/>
    </source>
</evidence>
<comment type="caution">
    <text evidence="6">The sequence shown here is derived from an EMBL/GenBank/DDBJ whole genome shotgun (WGS) entry which is preliminary data.</text>
</comment>